<sequence>MVTFGEIRAALGVAKSRAWTITRDRDFPAPWFVSADGQIRLWLRSDVEAWLDQHRPDWRG</sequence>
<dbReference type="STRING" id="1834516.BL253_01125"/>
<dbReference type="OrthoDB" id="3218140at2"/>
<evidence type="ECO:0008006" key="3">
    <source>
        <dbReference type="Google" id="ProtNLM"/>
    </source>
</evidence>
<dbReference type="EMBL" id="MOMC01000003">
    <property type="protein sequence ID" value="ONH33712.1"/>
    <property type="molecule type" value="Genomic_DNA"/>
</dbReference>
<name>A0A1V2IKH4_9ACTN</name>
<comment type="caution">
    <text evidence="1">The sequence shown here is derived from an EMBL/GenBank/DDBJ whole genome shotgun (WGS) entry which is preliminary data.</text>
</comment>
<dbReference type="Proteomes" id="UP000188929">
    <property type="component" value="Unassembled WGS sequence"/>
</dbReference>
<accession>A0A1V2IKH4</accession>
<evidence type="ECO:0000313" key="1">
    <source>
        <dbReference type="EMBL" id="ONH33712.1"/>
    </source>
</evidence>
<organism evidence="1 2">
    <name type="scientific">Pseudofrankia asymbiotica</name>
    <dbReference type="NCBI Taxonomy" id="1834516"/>
    <lineage>
        <taxon>Bacteria</taxon>
        <taxon>Bacillati</taxon>
        <taxon>Actinomycetota</taxon>
        <taxon>Actinomycetes</taxon>
        <taxon>Frankiales</taxon>
        <taxon>Frankiaceae</taxon>
        <taxon>Pseudofrankia</taxon>
    </lineage>
</organism>
<keyword evidence="2" id="KW-1185">Reference proteome</keyword>
<reference evidence="2" key="1">
    <citation type="submission" date="2016-10" db="EMBL/GenBank/DDBJ databases">
        <title>Frankia sp. NRRL B-16386 Genome sequencing.</title>
        <authorList>
            <person name="Ghodhbane-Gtari F."/>
            <person name="Swanson E."/>
            <person name="Gueddou A."/>
            <person name="Hezbri K."/>
            <person name="Ktari K."/>
            <person name="Nouioui I."/>
            <person name="Morris K."/>
            <person name="Simpson S."/>
            <person name="Abebe-Akele F."/>
            <person name="Thomas K."/>
            <person name="Gtari M."/>
            <person name="Tisa L.S."/>
        </authorList>
    </citation>
    <scope>NUCLEOTIDE SEQUENCE [LARGE SCALE GENOMIC DNA]</scope>
    <source>
        <strain evidence="2">NRRL B-16386</strain>
    </source>
</reference>
<gene>
    <name evidence="1" type="ORF">BL253_01125</name>
</gene>
<proteinExistence type="predicted"/>
<evidence type="ECO:0000313" key="2">
    <source>
        <dbReference type="Proteomes" id="UP000188929"/>
    </source>
</evidence>
<protein>
    <recommendedName>
        <fullName evidence="3">DNA-binding protein</fullName>
    </recommendedName>
</protein>
<dbReference type="AlphaFoldDB" id="A0A1V2IKH4"/>